<dbReference type="EMBL" id="BSYR01000077">
    <property type="protein sequence ID" value="GMJ15152.1"/>
    <property type="molecule type" value="Genomic_DNA"/>
</dbReference>
<feature type="region of interest" description="Disordered" evidence="1">
    <location>
        <begin position="1"/>
        <end position="21"/>
    </location>
</feature>
<reference evidence="2" key="1">
    <citation type="submission" date="2023-05" db="EMBL/GenBank/DDBJ databases">
        <title>Genome and transcriptome analyses reveal genes involved in the formation of fine ridges on petal epidermal cells in Hibiscus trionum.</title>
        <authorList>
            <person name="Koshimizu S."/>
            <person name="Masuda S."/>
            <person name="Ishii T."/>
            <person name="Shirasu K."/>
            <person name="Hoshino A."/>
            <person name="Arita M."/>
        </authorList>
    </citation>
    <scope>NUCLEOTIDE SEQUENCE</scope>
    <source>
        <strain evidence="2">Hamamatsu line</strain>
    </source>
</reference>
<evidence type="ECO:0000313" key="3">
    <source>
        <dbReference type="Proteomes" id="UP001165190"/>
    </source>
</evidence>
<dbReference type="Proteomes" id="UP001165190">
    <property type="component" value="Unassembled WGS sequence"/>
</dbReference>
<comment type="caution">
    <text evidence="2">The sequence shown here is derived from an EMBL/GenBank/DDBJ whole genome shotgun (WGS) entry which is preliminary data.</text>
</comment>
<organism evidence="2 3">
    <name type="scientific">Hibiscus trionum</name>
    <name type="common">Flower of an hour</name>
    <dbReference type="NCBI Taxonomy" id="183268"/>
    <lineage>
        <taxon>Eukaryota</taxon>
        <taxon>Viridiplantae</taxon>
        <taxon>Streptophyta</taxon>
        <taxon>Embryophyta</taxon>
        <taxon>Tracheophyta</taxon>
        <taxon>Spermatophyta</taxon>
        <taxon>Magnoliopsida</taxon>
        <taxon>eudicotyledons</taxon>
        <taxon>Gunneridae</taxon>
        <taxon>Pentapetalae</taxon>
        <taxon>rosids</taxon>
        <taxon>malvids</taxon>
        <taxon>Malvales</taxon>
        <taxon>Malvaceae</taxon>
        <taxon>Malvoideae</taxon>
        <taxon>Hibiscus</taxon>
    </lineage>
</organism>
<protein>
    <submittedName>
        <fullName evidence="2">Uncharacterized protein</fullName>
    </submittedName>
</protein>
<evidence type="ECO:0000313" key="2">
    <source>
        <dbReference type="EMBL" id="GMJ15152.1"/>
    </source>
</evidence>
<proteinExistence type="predicted"/>
<gene>
    <name evidence="2" type="ORF">HRI_005184400</name>
</gene>
<name>A0A9W7JKR4_HIBTR</name>
<evidence type="ECO:0000256" key="1">
    <source>
        <dbReference type="SAM" id="MobiDB-lite"/>
    </source>
</evidence>
<sequence length="139" mass="15949">MENAKAISTPMSSSDKLPSPEPSMELDIFGYRRLLGHLQYLTLTRLDISFAMNHLSQYVHGLHLHIGQQLSAFCVTSKTHYVMAFFFIRHLQFISPPLSIQIREDPLRTVDPLLDMLFILDLILFLGSHLVKKLFLVPL</sequence>
<accession>A0A9W7JKR4</accession>
<dbReference type="OrthoDB" id="414945at2759"/>
<dbReference type="AlphaFoldDB" id="A0A9W7JKR4"/>
<keyword evidence="3" id="KW-1185">Reference proteome</keyword>